<dbReference type="Gene3D" id="1.20.120.430">
    <property type="entry name" value="tRNA modification GTPase MnmE domain 2"/>
    <property type="match status" value="1"/>
</dbReference>
<evidence type="ECO:0000256" key="1">
    <source>
        <dbReference type="ARBA" id="ARBA00011043"/>
    </source>
</evidence>
<proteinExistence type="inferred from homology"/>
<dbReference type="EMBL" id="JANX01000111">
    <property type="protein sequence ID" value="KGM34203.1"/>
    <property type="molecule type" value="Genomic_DNA"/>
</dbReference>
<feature type="binding site" evidence="7">
    <location>
        <position position="122"/>
    </location>
    <ligand>
        <name>(6S)-5-formyl-5,6,7,8-tetrahydrofolate</name>
        <dbReference type="ChEBI" id="CHEBI:57457"/>
    </ligand>
</feature>
<dbReference type="SUPFAM" id="SSF116878">
    <property type="entry name" value="TrmE connector domain"/>
    <property type="match status" value="1"/>
</dbReference>
<dbReference type="RefSeq" id="WP_034835796.1">
    <property type="nucleotide sequence ID" value="NZ_JANX01000111.1"/>
</dbReference>
<comment type="caution">
    <text evidence="10">The sequence shown here is derived from an EMBL/GenBank/DDBJ whole genome shotgun (WGS) entry which is preliminary data.</text>
</comment>
<dbReference type="GO" id="GO:0005737">
    <property type="term" value="C:cytoplasm"/>
    <property type="evidence" value="ECO:0007669"/>
    <property type="project" value="UniProtKB-SubCell"/>
</dbReference>
<evidence type="ECO:0000256" key="4">
    <source>
        <dbReference type="ARBA" id="ARBA00022801"/>
    </source>
</evidence>
<dbReference type="HAMAP" id="MF_00379">
    <property type="entry name" value="GTPase_MnmE"/>
    <property type="match status" value="1"/>
</dbReference>
<dbReference type="InterPro" id="IPR031168">
    <property type="entry name" value="G_TrmE"/>
</dbReference>
<evidence type="ECO:0000256" key="7">
    <source>
        <dbReference type="HAMAP-Rule" id="MF_00379"/>
    </source>
</evidence>
<dbReference type="CDD" id="cd14858">
    <property type="entry name" value="TrmE_N"/>
    <property type="match status" value="1"/>
</dbReference>
<comment type="subcellular location">
    <subcellularLocation>
        <location evidence="7">Cytoplasm</location>
    </subcellularLocation>
</comment>
<dbReference type="PANTHER" id="PTHR42714:SF2">
    <property type="entry name" value="TRNA MODIFICATION GTPASE GTPBP3, MITOCHONDRIAL"/>
    <property type="match status" value="1"/>
</dbReference>
<feature type="binding site" evidence="7">
    <location>
        <begin position="247"/>
        <end position="253"/>
    </location>
    <ligand>
        <name>GTP</name>
        <dbReference type="ChEBI" id="CHEBI:37565"/>
    </ligand>
</feature>
<protein>
    <recommendedName>
        <fullName evidence="7">tRNA modification GTPase MnmE</fullName>
        <ecNumber evidence="7">3.6.-.-</ecNumber>
    </recommendedName>
</protein>
<dbReference type="OrthoDB" id="9805918at2"/>
<evidence type="ECO:0000259" key="9">
    <source>
        <dbReference type="PROSITE" id="PS51709"/>
    </source>
</evidence>
<keyword evidence="4 7" id="KW-0378">Hydrolase</keyword>
<feature type="binding site" evidence="7">
    <location>
        <begin position="228"/>
        <end position="233"/>
    </location>
    <ligand>
        <name>GTP</name>
        <dbReference type="ChEBI" id="CHEBI:37565"/>
    </ligand>
</feature>
<dbReference type="PROSITE" id="PS51709">
    <property type="entry name" value="G_TRME"/>
    <property type="match status" value="1"/>
</dbReference>
<dbReference type="NCBIfam" id="TIGR00231">
    <property type="entry name" value="small_GTP"/>
    <property type="match status" value="1"/>
</dbReference>
<gene>
    <name evidence="7" type="primary">mnmE</name>
    <name evidence="7" type="synonym">trmE</name>
    <name evidence="10" type="ORF">P409_11475</name>
</gene>
<dbReference type="AlphaFoldDB" id="A0A0A0D8N6"/>
<feature type="binding site" evidence="7">
    <location>
        <position position="253"/>
    </location>
    <ligand>
        <name>Mg(2+)</name>
        <dbReference type="ChEBI" id="CHEBI:18420"/>
    </ligand>
</feature>
<dbReference type="CDD" id="cd04164">
    <property type="entry name" value="trmE"/>
    <property type="match status" value="1"/>
</dbReference>
<accession>A0A0A0D8N6</accession>
<dbReference type="FunFam" id="3.30.1360.120:FF:000007">
    <property type="entry name" value="tRNA modification GTPase GTPBP3, mitochondrial"/>
    <property type="match status" value="1"/>
</dbReference>
<dbReference type="InterPro" id="IPR005225">
    <property type="entry name" value="Small_GTP-bd"/>
</dbReference>
<dbReference type="Gene3D" id="3.30.1360.120">
    <property type="entry name" value="Probable tRNA modification gtpase trme, domain 1"/>
    <property type="match status" value="1"/>
</dbReference>
<dbReference type="InterPro" id="IPR004520">
    <property type="entry name" value="GTPase_MnmE"/>
</dbReference>
<feature type="binding site" evidence="7">
    <location>
        <position position="82"/>
    </location>
    <ligand>
        <name>(6S)-5-formyl-5,6,7,8-tetrahydrofolate</name>
        <dbReference type="ChEBI" id="CHEBI:57457"/>
    </ligand>
</feature>
<evidence type="ECO:0000313" key="11">
    <source>
        <dbReference type="Proteomes" id="UP000029995"/>
    </source>
</evidence>
<dbReference type="InterPro" id="IPR027266">
    <property type="entry name" value="TrmE/GcvT-like"/>
</dbReference>
<evidence type="ECO:0000256" key="6">
    <source>
        <dbReference type="ARBA" id="ARBA00023134"/>
    </source>
</evidence>
<dbReference type="PANTHER" id="PTHR42714">
    <property type="entry name" value="TRNA MODIFICATION GTPASE GTPBP3"/>
    <property type="match status" value="1"/>
</dbReference>
<dbReference type="InterPro" id="IPR018948">
    <property type="entry name" value="GTP-bd_TrmE_N"/>
</dbReference>
<dbReference type="SUPFAM" id="SSF52540">
    <property type="entry name" value="P-loop containing nucleoside triphosphate hydrolases"/>
    <property type="match status" value="1"/>
</dbReference>
<name>A0A0A0D8N6_9PROT</name>
<keyword evidence="2 7" id="KW-0819">tRNA processing</keyword>
<dbReference type="GO" id="GO:0030488">
    <property type="term" value="P:tRNA methylation"/>
    <property type="evidence" value="ECO:0007669"/>
    <property type="project" value="TreeGrafter"/>
</dbReference>
<dbReference type="EC" id="3.6.-.-" evidence="7"/>
<dbReference type="GO" id="GO:0003924">
    <property type="term" value="F:GTPase activity"/>
    <property type="evidence" value="ECO:0007669"/>
    <property type="project" value="UniProtKB-UniRule"/>
</dbReference>
<evidence type="ECO:0000256" key="3">
    <source>
        <dbReference type="ARBA" id="ARBA00022741"/>
    </source>
</evidence>
<keyword evidence="3 7" id="KW-0547">Nucleotide-binding</keyword>
<dbReference type="GO" id="GO:0005525">
    <property type="term" value="F:GTP binding"/>
    <property type="evidence" value="ECO:0007669"/>
    <property type="project" value="UniProtKB-UniRule"/>
</dbReference>
<comment type="similarity">
    <text evidence="1 7 8">Belongs to the TRAFAC class TrmE-Era-EngA-EngB-Septin-like GTPase superfamily. TrmE GTPase family.</text>
</comment>
<feature type="domain" description="TrmE-type G" evidence="9">
    <location>
        <begin position="218"/>
        <end position="365"/>
    </location>
</feature>
<dbReference type="InterPro" id="IPR006073">
    <property type="entry name" value="GTP-bd"/>
</dbReference>
<sequence length="439" mass="46287">MTTRDTIFAPATPAGRGGVAVLRISGPGAGPALQILTGRPLPVPRLAALAELRDPADGTALDRGLALWFPSPASYTGEDVVELHLHGGRAVTRGVVEALSRIDGLRPAEPGEFTKRAFLAGKLDLTEAEAVADLVDAETRAQRLQALRQLGGALGQLYEGWRSALMRALAMTEATLDFPDEGLPPDLAAEAERIVAEVSAAIAAHLDDAGRGERLREGVHIAILGPVNAGKSSLLNALARRDAAIVSDRPGTTRDVVEVALDLRGFPVVLADTAGLRDTADEIETEGIRRTHRRAAEADLRLVIRDAGEPAPADPALGPGPDTIRVVNKIDRAPDAPRAEDELPLSVHTGAGFDRLLDTLAAAVERRLTGDGSPALTRARHRAALEDARDALARVPSAPLPELAAEDLRLALRAIGRIAGRVDVEDMLDLLFGSFCIGK</sequence>
<comment type="cofactor">
    <cofactor evidence="7">
        <name>K(+)</name>
        <dbReference type="ChEBI" id="CHEBI:29103"/>
    </cofactor>
    <text evidence="7">Binds 1 potassium ion per subunit.</text>
</comment>
<dbReference type="Proteomes" id="UP000029995">
    <property type="component" value="Unassembled WGS sequence"/>
</dbReference>
<dbReference type="NCBIfam" id="TIGR00450">
    <property type="entry name" value="mnmE_trmE_thdF"/>
    <property type="match status" value="1"/>
</dbReference>
<comment type="subunit">
    <text evidence="7">Homodimer. Heterotetramer of two MnmE and two MnmG subunits.</text>
</comment>
<evidence type="ECO:0000313" key="10">
    <source>
        <dbReference type="EMBL" id="KGM34203.1"/>
    </source>
</evidence>
<evidence type="ECO:0000256" key="8">
    <source>
        <dbReference type="RuleBase" id="RU003313"/>
    </source>
</evidence>
<comment type="function">
    <text evidence="7">Exhibits a very high intrinsic GTPase hydrolysis rate. Involved in the addition of a carboxymethylaminomethyl (cmnm) group at the wobble position (U34) of certain tRNAs, forming tRNA-cmnm(5)s(2)U34.</text>
</comment>
<feature type="binding site" evidence="7">
    <location>
        <position position="23"/>
    </location>
    <ligand>
        <name>(6S)-5-formyl-5,6,7,8-tetrahydrofolate</name>
        <dbReference type="ChEBI" id="CHEBI:57457"/>
    </ligand>
</feature>
<dbReference type="Pfam" id="PF01926">
    <property type="entry name" value="MMR_HSR1"/>
    <property type="match status" value="1"/>
</dbReference>
<feature type="binding site" evidence="7">
    <location>
        <position position="439"/>
    </location>
    <ligand>
        <name>(6S)-5-formyl-5,6,7,8-tetrahydrofolate</name>
        <dbReference type="ChEBI" id="CHEBI:57457"/>
    </ligand>
</feature>
<comment type="caution">
    <text evidence="7">Lacks conserved residue(s) required for the propagation of feature annotation.</text>
</comment>
<dbReference type="NCBIfam" id="NF003661">
    <property type="entry name" value="PRK05291.1-3"/>
    <property type="match status" value="1"/>
</dbReference>
<dbReference type="Gene3D" id="3.40.50.300">
    <property type="entry name" value="P-loop containing nucleotide triphosphate hydrolases"/>
    <property type="match status" value="1"/>
</dbReference>
<feature type="binding site" evidence="7">
    <location>
        <begin position="272"/>
        <end position="275"/>
    </location>
    <ligand>
        <name>GTP</name>
        <dbReference type="ChEBI" id="CHEBI:37565"/>
    </ligand>
</feature>
<dbReference type="GO" id="GO:0002098">
    <property type="term" value="P:tRNA wobble uridine modification"/>
    <property type="evidence" value="ECO:0007669"/>
    <property type="project" value="TreeGrafter"/>
</dbReference>
<reference evidence="10 11" key="1">
    <citation type="submission" date="2014-01" db="EMBL/GenBank/DDBJ databases">
        <title>Genome sequence determination for a cystic fibrosis isolate, Inquilinus limosus.</title>
        <authorList>
            <person name="Pino M."/>
            <person name="Di Conza J."/>
            <person name="Gutkind G."/>
        </authorList>
    </citation>
    <scope>NUCLEOTIDE SEQUENCE [LARGE SCALE GENOMIC DNA]</scope>
    <source>
        <strain evidence="10 11">MP06</strain>
    </source>
</reference>
<dbReference type="InterPro" id="IPR025867">
    <property type="entry name" value="MnmE_helical"/>
</dbReference>
<evidence type="ECO:0000256" key="2">
    <source>
        <dbReference type="ARBA" id="ARBA00022694"/>
    </source>
</evidence>
<dbReference type="Pfam" id="PF10396">
    <property type="entry name" value="TrmE_N"/>
    <property type="match status" value="1"/>
</dbReference>
<feature type="binding site" evidence="7">
    <location>
        <position position="232"/>
    </location>
    <ligand>
        <name>Mg(2+)</name>
        <dbReference type="ChEBI" id="CHEBI:18420"/>
    </ligand>
</feature>
<dbReference type="Pfam" id="PF12631">
    <property type="entry name" value="MnmE_helical"/>
    <property type="match status" value="1"/>
</dbReference>
<dbReference type="GO" id="GO:0046872">
    <property type="term" value="F:metal ion binding"/>
    <property type="evidence" value="ECO:0007669"/>
    <property type="project" value="UniProtKB-KW"/>
</dbReference>
<keyword evidence="5 7" id="KW-0630">Potassium</keyword>
<dbReference type="InterPro" id="IPR027368">
    <property type="entry name" value="MnmE_dom2"/>
</dbReference>
<keyword evidence="7" id="KW-0963">Cytoplasm</keyword>
<keyword evidence="7" id="KW-0460">Magnesium</keyword>
<dbReference type="InterPro" id="IPR027417">
    <property type="entry name" value="P-loop_NTPase"/>
</dbReference>
<keyword evidence="6 7" id="KW-0342">GTP-binding</keyword>
<evidence type="ECO:0000256" key="5">
    <source>
        <dbReference type="ARBA" id="ARBA00022958"/>
    </source>
</evidence>
<keyword evidence="7" id="KW-0479">Metal-binding</keyword>
<organism evidence="10 11">
    <name type="scientific">Inquilinus limosus MP06</name>
    <dbReference type="NCBI Taxonomy" id="1398085"/>
    <lineage>
        <taxon>Bacteria</taxon>
        <taxon>Pseudomonadati</taxon>
        <taxon>Pseudomonadota</taxon>
        <taxon>Alphaproteobacteria</taxon>
        <taxon>Rhodospirillales</taxon>
        <taxon>Rhodospirillaceae</taxon>
        <taxon>Inquilinus</taxon>
    </lineage>
</organism>